<dbReference type="AlphaFoldDB" id="A0A443IBZ3"/>
<dbReference type="InterPro" id="IPR007607">
    <property type="entry name" value="BacA/B"/>
</dbReference>
<dbReference type="PANTHER" id="PTHR35024">
    <property type="entry name" value="HYPOTHETICAL CYTOSOLIC PROTEIN"/>
    <property type="match status" value="1"/>
</dbReference>
<comment type="similarity">
    <text evidence="1">Belongs to the bactofilin family.</text>
</comment>
<proteinExistence type="inferred from homology"/>
<keyword evidence="5" id="KW-1185">Reference proteome</keyword>
<evidence type="ECO:0000313" key="5">
    <source>
        <dbReference type="Proteomes" id="UP000288794"/>
    </source>
</evidence>
<dbReference type="Pfam" id="PF04519">
    <property type="entry name" value="Bactofilin"/>
    <property type="match status" value="1"/>
</dbReference>
<dbReference type="EMBL" id="JMEE01000034">
    <property type="protein sequence ID" value="RWR01682.1"/>
    <property type="molecule type" value="Genomic_DNA"/>
</dbReference>
<feature type="region of interest" description="Disordered" evidence="2">
    <location>
        <begin position="73"/>
        <end position="92"/>
    </location>
</feature>
<name>A0A443IBZ3_9GAMM</name>
<accession>A0A443IBZ3</accession>
<reference evidence="4 5" key="1">
    <citation type="submission" date="2014-04" db="EMBL/GenBank/DDBJ databases">
        <title>Draft genome sequence of Pantoea beijingensis strain LMG 27579, an emerging pathogen to Pleurotus eryngii with potential industrial application.</title>
        <authorList>
            <person name="Xu F."/>
            <person name="Liu Y."/>
            <person name="Wang S."/>
            <person name="Yin Y."/>
            <person name="Ma Y."/>
            <person name="Zhao S."/>
            <person name="Rong C."/>
        </authorList>
    </citation>
    <scope>NUCLEOTIDE SEQUENCE [LARGE SCALE GENOMIC DNA]</scope>
    <source>
        <strain evidence="4 5">LMG 27579</strain>
    </source>
</reference>
<evidence type="ECO:0000256" key="2">
    <source>
        <dbReference type="SAM" id="MobiDB-lite"/>
    </source>
</evidence>
<keyword evidence="3" id="KW-1133">Transmembrane helix</keyword>
<keyword evidence="3" id="KW-0472">Membrane</keyword>
<dbReference type="Proteomes" id="UP000288794">
    <property type="component" value="Unassembled WGS sequence"/>
</dbReference>
<evidence type="ECO:0008006" key="6">
    <source>
        <dbReference type="Google" id="ProtNLM"/>
    </source>
</evidence>
<evidence type="ECO:0000256" key="1">
    <source>
        <dbReference type="ARBA" id="ARBA00044755"/>
    </source>
</evidence>
<evidence type="ECO:0000256" key="3">
    <source>
        <dbReference type="SAM" id="Phobius"/>
    </source>
</evidence>
<organism evidence="4 5">
    <name type="scientific">[Pantoea] beijingensis</name>
    <dbReference type="NCBI Taxonomy" id="1324864"/>
    <lineage>
        <taxon>Bacteria</taxon>
        <taxon>Pseudomonadati</taxon>
        <taxon>Pseudomonadota</taxon>
        <taxon>Gammaproteobacteria</taxon>
        <taxon>Enterobacterales</taxon>
        <taxon>Erwiniaceae</taxon>
        <taxon>Erwinia</taxon>
    </lineage>
</organism>
<comment type="caution">
    <text evidence="4">The sequence shown here is derived from an EMBL/GenBank/DDBJ whole genome shotgun (WGS) entry which is preliminary data.</text>
</comment>
<protein>
    <recommendedName>
        <fullName evidence="6">Polymer-forming cytoskeletal protein</fullName>
    </recommendedName>
</protein>
<sequence length="241" mass="26248">MNYNLLWFVWLIWAAGLVAYCLKGNHALPLWRGLSAPSFSAMTVVITTLGIVVFNKGMKMFKRKENTIKSIENDFFTSPPSDDNRSSDPNHLTDNAEAAIQAASPMDATTIPESCHLTGEINATGDVHISGSIKGIIRSEKTVYVLSEGKVDGEITADKIEVTGSLTGLCRSREVAINVNGFVDGTIECEALSINKKGRFYGVSKPFSTQTVTDKASGTKRPAEPYIVETLSRIEEQIKPS</sequence>
<gene>
    <name evidence="4" type="ORF">ED28_11680</name>
</gene>
<feature type="transmembrane region" description="Helical" evidence="3">
    <location>
        <begin position="35"/>
        <end position="54"/>
    </location>
</feature>
<dbReference type="PANTHER" id="PTHR35024:SF4">
    <property type="entry name" value="POLYMER-FORMING CYTOSKELETAL PROTEIN"/>
    <property type="match status" value="1"/>
</dbReference>
<keyword evidence="3" id="KW-0812">Transmembrane</keyword>
<dbReference type="RefSeq" id="WP_128178133.1">
    <property type="nucleotide sequence ID" value="NZ_CP071409.1"/>
</dbReference>
<evidence type="ECO:0000313" key="4">
    <source>
        <dbReference type="EMBL" id="RWR01682.1"/>
    </source>
</evidence>